<evidence type="ECO:0000313" key="1">
    <source>
        <dbReference type="EMBL" id="MEC0276853.1"/>
    </source>
</evidence>
<organism evidence="1 2">
    <name type="scientific">Peribacillus castrilensis</name>
    <dbReference type="NCBI Taxonomy" id="2897690"/>
    <lineage>
        <taxon>Bacteria</taxon>
        <taxon>Bacillati</taxon>
        <taxon>Bacillota</taxon>
        <taxon>Bacilli</taxon>
        <taxon>Bacillales</taxon>
        <taxon>Bacillaceae</taxon>
        <taxon>Peribacillus</taxon>
    </lineage>
</organism>
<keyword evidence="2" id="KW-1185">Reference proteome</keyword>
<dbReference type="EMBL" id="JARNBH010000042">
    <property type="protein sequence ID" value="MEC0276853.1"/>
    <property type="molecule type" value="Genomic_DNA"/>
</dbReference>
<evidence type="ECO:0000313" key="2">
    <source>
        <dbReference type="Proteomes" id="UP001307168"/>
    </source>
</evidence>
<dbReference type="AlphaFoldDB" id="A0AAW9NL77"/>
<proteinExistence type="predicted"/>
<protein>
    <submittedName>
        <fullName evidence="1">Uncharacterized protein</fullName>
    </submittedName>
</protein>
<gene>
    <name evidence="1" type="ORF">P4706_28085</name>
</gene>
<reference evidence="1 2" key="1">
    <citation type="submission" date="2023-03" db="EMBL/GenBank/DDBJ databases">
        <title>Bacillus Genome Sequencing.</title>
        <authorList>
            <person name="Dunlap C."/>
        </authorList>
    </citation>
    <scope>NUCLEOTIDE SEQUENCE [LARGE SCALE GENOMIC DNA]</scope>
    <source>
        <strain evidence="1 2">B-41290</strain>
    </source>
</reference>
<sequence length="465" mass="52484">MTTATQTAKKEKFVKYWVHEEAKVIATINNEIRFFPQHGKVQVYPKVSTERAAHGIGKGATINFDTFTKMELSQFKVALEQLYDNAIDGFEIEKKYWLNEEPHILSTEKNEIRFFEQHGKLQVFPKVESSKSGIGRGATINFEGLDMTDIESLVDGMNSIISAYRSSPDFTAPTPPPAPVNVLAKEEPVQEQTTDIDSLLAKMIKHVDPSVAAQLQALLNGQIPEAEEPKSEPLKLGKEMIEVPIESELTEDEIIARGVDHHMSGWILENTLQAYHEGGKEEAVKYMKKWIGIPMHGFSRLGVRGSANAQGVEYHTGINSKKYKLNWNQVWDKFAELHPELLVVTPTPAVVEPQPNKEDIDEEFETYGDEDMVDESFDSEEVINNESNDEEQQEPKFTADPLVVIGKMIEATPDVEPTELSGLTNLQLLNEFEINTNIEVSKYNPIYTVALFEEIKYRKSLGKLK</sequence>
<name>A0AAW9NL77_9BACI</name>
<dbReference type="Proteomes" id="UP001307168">
    <property type="component" value="Unassembled WGS sequence"/>
</dbReference>
<comment type="caution">
    <text evidence="1">The sequence shown here is derived from an EMBL/GenBank/DDBJ whole genome shotgun (WGS) entry which is preliminary data.</text>
</comment>
<accession>A0AAW9NL77</accession>
<dbReference type="RefSeq" id="WP_367408394.1">
    <property type="nucleotide sequence ID" value="NZ_JARNBH010000042.1"/>
</dbReference>